<accession>A0A2P2NLB8</accession>
<proteinExistence type="predicted"/>
<name>A0A2P2NLB8_RHIMU</name>
<evidence type="ECO:0000313" key="1">
    <source>
        <dbReference type="EMBL" id="MBX43282.1"/>
    </source>
</evidence>
<reference evidence="1" key="1">
    <citation type="submission" date="2018-02" db="EMBL/GenBank/DDBJ databases">
        <title>Rhizophora mucronata_Transcriptome.</title>
        <authorList>
            <person name="Meera S.P."/>
            <person name="Sreeshan A."/>
            <person name="Augustine A."/>
        </authorList>
    </citation>
    <scope>NUCLEOTIDE SEQUENCE</scope>
    <source>
        <tissue evidence="1">Leaf</tissue>
    </source>
</reference>
<organism evidence="1">
    <name type="scientific">Rhizophora mucronata</name>
    <name type="common">Asiatic mangrove</name>
    <dbReference type="NCBI Taxonomy" id="61149"/>
    <lineage>
        <taxon>Eukaryota</taxon>
        <taxon>Viridiplantae</taxon>
        <taxon>Streptophyta</taxon>
        <taxon>Embryophyta</taxon>
        <taxon>Tracheophyta</taxon>
        <taxon>Spermatophyta</taxon>
        <taxon>Magnoliopsida</taxon>
        <taxon>eudicotyledons</taxon>
        <taxon>Gunneridae</taxon>
        <taxon>Pentapetalae</taxon>
        <taxon>rosids</taxon>
        <taxon>fabids</taxon>
        <taxon>Malpighiales</taxon>
        <taxon>Rhizophoraceae</taxon>
        <taxon>Rhizophora</taxon>
    </lineage>
</organism>
<protein>
    <submittedName>
        <fullName evidence="1">Uncharacterized protein</fullName>
    </submittedName>
</protein>
<dbReference type="AlphaFoldDB" id="A0A2P2NLB8"/>
<sequence>MFYVNTHTHKKTRLICACNQIKKGNQKTEIY</sequence>
<dbReference type="EMBL" id="GGEC01062798">
    <property type="protein sequence ID" value="MBX43282.1"/>
    <property type="molecule type" value="Transcribed_RNA"/>
</dbReference>